<protein>
    <submittedName>
        <fullName evidence="1">Uncharacterized protein</fullName>
    </submittedName>
</protein>
<evidence type="ECO:0000313" key="2">
    <source>
        <dbReference type="Proteomes" id="UP000813018"/>
    </source>
</evidence>
<sequence>MQYSPAIISSATSRLQSIFEVDNLTVSNLEALRYKLSRAILHLLNNDFQKLLQILYRIDVDEQAVKEAMIADDTELIAERIAKLILKRELQKAELRQRYSGK</sequence>
<name>A0ABS7CZE1_9BACT</name>
<proteinExistence type="predicted"/>
<dbReference type="Proteomes" id="UP000813018">
    <property type="component" value="Unassembled WGS sequence"/>
</dbReference>
<accession>A0ABS7CZE1</accession>
<keyword evidence="2" id="KW-1185">Reference proteome</keyword>
<organism evidence="1 2">
    <name type="scientific">Pontibacter aydingkolensis</name>
    <dbReference type="NCBI Taxonomy" id="1911536"/>
    <lineage>
        <taxon>Bacteria</taxon>
        <taxon>Pseudomonadati</taxon>
        <taxon>Bacteroidota</taxon>
        <taxon>Cytophagia</taxon>
        <taxon>Cytophagales</taxon>
        <taxon>Hymenobacteraceae</taxon>
        <taxon>Pontibacter</taxon>
    </lineage>
</organism>
<dbReference type="EMBL" id="JAHYXK010000029">
    <property type="protein sequence ID" value="MBW7469190.1"/>
    <property type="molecule type" value="Genomic_DNA"/>
</dbReference>
<comment type="caution">
    <text evidence="1">The sequence shown here is derived from an EMBL/GenBank/DDBJ whole genome shotgun (WGS) entry which is preliminary data.</text>
</comment>
<evidence type="ECO:0000313" key="1">
    <source>
        <dbReference type="EMBL" id="MBW7469190.1"/>
    </source>
</evidence>
<gene>
    <name evidence="1" type="ORF">K0O23_19110</name>
</gene>
<reference evidence="1 2" key="1">
    <citation type="journal article" date="2016" name="Int. J. Syst. Evol. Microbiol.">
        <title>Pontibacter aydingkolensis sp. nov., isolated from soil of a salt lake.</title>
        <authorList>
            <person name="Osman G."/>
            <person name="Zhang T."/>
            <person name="Lou K."/>
            <person name="Gao Y."/>
            <person name="Chang W."/>
            <person name="Lin Q."/>
            <person name="Yang H.M."/>
            <person name="Huo X.D."/>
            <person name="Wang N."/>
        </authorList>
    </citation>
    <scope>NUCLEOTIDE SEQUENCE [LARGE SCALE GENOMIC DNA]</scope>
    <source>
        <strain evidence="1 2">KACC 19255</strain>
    </source>
</reference>
<dbReference type="RefSeq" id="WP_219879063.1">
    <property type="nucleotide sequence ID" value="NZ_JAHYXK010000029.1"/>
</dbReference>